<evidence type="ECO:0000313" key="3">
    <source>
        <dbReference type="Proteomes" id="UP000199698"/>
    </source>
</evidence>
<dbReference type="RefSeq" id="WP_091124581.1">
    <property type="nucleotide sequence ID" value="NZ_FMBA01000039.1"/>
</dbReference>
<accession>A0A1C4CIF1</accession>
<dbReference type="Gene3D" id="2.40.128.270">
    <property type="match status" value="1"/>
</dbReference>
<evidence type="ECO:0000259" key="1">
    <source>
        <dbReference type="Pfam" id="PF03724"/>
    </source>
</evidence>
<gene>
    <name evidence="2" type="ORF">GA0061080_10394</name>
</gene>
<dbReference type="OrthoDB" id="5600341at2"/>
<evidence type="ECO:0000313" key="2">
    <source>
        <dbReference type="EMBL" id="SCC18793.1"/>
    </source>
</evidence>
<reference evidence="3" key="1">
    <citation type="submission" date="2016-08" db="EMBL/GenBank/DDBJ databases">
        <authorList>
            <person name="Varghese N."/>
            <person name="Submissions Spin"/>
        </authorList>
    </citation>
    <scope>NUCLEOTIDE SEQUENCE [LARGE SCALE GENOMIC DNA]</scope>
    <source>
        <strain evidence="3">R-53144</strain>
    </source>
</reference>
<dbReference type="STRING" id="1798183.GA0061080_10394"/>
<dbReference type="PANTHER" id="PTHR35535">
    <property type="entry name" value="HEAT SHOCK PROTEIN HSLJ"/>
    <property type="match status" value="1"/>
</dbReference>
<dbReference type="AlphaFoldDB" id="A0A1C4CIF1"/>
<dbReference type="PANTHER" id="PTHR35535:SF1">
    <property type="entry name" value="HEAT SHOCK PROTEIN HSLJ"/>
    <property type="match status" value="1"/>
</dbReference>
<protein>
    <submittedName>
        <fullName evidence="2">Heat shock protein HslJ</fullName>
    </submittedName>
</protein>
<proteinExistence type="predicted"/>
<sequence length="140" mass="15551">MKKTLILTTTLFASALILSGCGETNKIKAEDLTHHRFVLIKANGQDVPVDNEAEIEFGENMNVIGKMCNRFVAKVTLENEKIKAPNVGMTKMICNDNQLDKLDGIITKLITEGATVSLNKGQLTLKNQENELIYQLKDLM</sequence>
<dbReference type="PROSITE" id="PS51257">
    <property type="entry name" value="PROKAR_LIPOPROTEIN"/>
    <property type="match status" value="1"/>
</dbReference>
<dbReference type="Pfam" id="PF03724">
    <property type="entry name" value="META"/>
    <property type="match status" value="1"/>
</dbReference>
<name>A0A1C4CIF1_9GAMM</name>
<dbReference type="EMBL" id="FMBA01000039">
    <property type="protein sequence ID" value="SCC18793.1"/>
    <property type="molecule type" value="Genomic_DNA"/>
</dbReference>
<dbReference type="InterPro" id="IPR038670">
    <property type="entry name" value="HslJ-like_sf"/>
</dbReference>
<keyword evidence="3" id="KW-1185">Reference proteome</keyword>
<dbReference type="Proteomes" id="UP000199698">
    <property type="component" value="Unassembled WGS sequence"/>
</dbReference>
<organism evidence="2 3">
    <name type="scientific">Gilliamella intestini</name>
    <dbReference type="NCBI Taxonomy" id="1798183"/>
    <lineage>
        <taxon>Bacteria</taxon>
        <taxon>Pseudomonadati</taxon>
        <taxon>Pseudomonadota</taxon>
        <taxon>Gammaproteobacteria</taxon>
        <taxon>Orbales</taxon>
        <taxon>Orbaceae</taxon>
        <taxon>Gilliamella</taxon>
    </lineage>
</organism>
<dbReference type="InterPro" id="IPR005184">
    <property type="entry name" value="DUF306_Meta_HslJ"/>
</dbReference>
<feature type="domain" description="DUF306" evidence="1">
    <location>
        <begin position="30"/>
        <end position="133"/>
    </location>
</feature>
<dbReference type="InterPro" id="IPR053147">
    <property type="entry name" value="Hsp_HslJ-like"/>
</dbReference>
<keyword evidence="2" id="KW-0346">Stress response</keyword>